<accession>A0ABU7JYS5</accession>
<sequence>MPSLPSRLLPGVMRAIRRNRKYVHPTVAAEHIVASSLRPRPYGPPRRLRRDVTVTVEHSYGWPIYTLAPTAAEPQGSVLYVHGGGWVNEIVSQHWHLAAQIAAEASTTVTVPIYPLVPRGTAEHVVSGVADLVRAGNDRYGSTCLAGDSAGGQIALSAAIVLRDEHRLTVPRTVLISPALDLSLTNPEIDLVQPTDPWLGREGTRVFIDHWRADLALDDPRVSPLFADLQGLGPLTLFAGTRDIIHPDTRLLVDKATAAGVDVDYHEGPGLLHVYPLTPTPEGRAARTVIVEQLRAARPVDPAAPTERGAQR</sequence>
<dbReference type="Proteomes" id="UP001331936">
    <property type="component" value="Unassembled WGS sequence"/>
</dbReference>
<evidence type="ECO:0000313" key="4">
    <source>
        <dbReference type="Proteomes" id="UP001331936"/>
    </source>
</evidence>
<organism evidence="3 4">
    <name type="scientific">Rhodococcus chondri</name>
    <dbReference type="NCBI Taxonomy" id="3065941"/>
    <lineage>
        <taxon>Bacteria</taxon>
        <taxon>Bacillati</taxon>
        <taxon>Actinomycetota</taxon>
        <taxon>Actinomycetes</taxon>
        <taxon>Mycobacteriales</taxon>
        <taxon>Nocardiaceae</taxon>
        <taxon>Rhodococcus</taxon>
    </lineage>
</organism>
<name>A0ABU7JYS5_9NOCA</name>
<dbReference type="Pfam" id="PF07859">
    <property type="entry name" value="Abhydrolase_3"/>
    <property type="match status" value="1"/>
</dbReference>
<dbReference type="InterPro" id="IPR029058">
    <property type="entry name" value="AB_hydrolase_fold"/>
</dbReference>
<dbReference type="SUPFAM" id="SSF53474">
    <property type="entry name" value="alpha/beta-Hydrolases"/>
    <property type="match status" value="1"/>
</dbReference>
<dbReference type="Gene3D" id="3.40.50.1820">
    <property type="entry name" value="alpha/beta hydrolase"/>
    <property type="match status" value="1"/>
</dbReference>
<evidence type="ECO:0000256" key="1">
    <source>
        <dbReference type="ARBA" id="ARBA00022801"/>
    </source>
</evidence>
<dbReference type="PANTHER" id="PTHR48081">
    <property type="entry name" value="AB HYDROLASE SUPERFAMILY PROTEIN C4A8.06C"/>
    <property type="match status" value="1"/>
</dbReference>
<feature type="domain" description="Alpha/beta hydrolase fold-3" evidence="2">
    <location>
        <begin position="78"/>
        <end position="275"/>
    </location>
</feature>
<keyword evidence="4" id="KW-1185">Reference proteome</keyword>
<reference evidence="3 4" key="1">
    <citation type="submission" date="2023-08" db="EMBL/GenBank/DDBJ databases">
        <authorList>
            <person name="Girao M."/>
            <person name="Carvalho M.F."/>
        </authorList>
    </citation>
    <scope>NUCLEOTIDE SEQUENCE [LARGE SCALE GENOMIC DNA]</scope>
    <source>
        <strain evidence="3 4">CC-R104</strain>
    </source>
</reference>
<evidence type="ECO:0000259" key="2">
    <source>
        <dbReference type="Pfam" id="PF07859"/>
    </source>
</evidence>
<dbReference type="EMBL" id="JAUZMZ010000244">
    <property type="protein sequence ID" value="MEE2035156.1"/>
    <property type="molecule type" value="Genomic_DNA"/>
</dbReference>
<dbReference type="GO" id="GO:0016787">
    <property type="term" value="F:hydrolase activity"/>
    <property type="evidence" value="ECO:0007669"/>
    <property type="project" value="UniProtKB-KW"/>
</dbReference>
<keyword evidence="1 3" id="KW-0378">Hydrolase</keyword>
<evidence type="ECO:0000313" key="3">
    <source>
        <dbReference type="EMBL" id="MEE2035156.1"/>
    </source>
</evidence>
<gene>
    <name evidence="3" type="ORF">Q8814_24120</name>
</gene>
<comment type="caution">
    <text evidence="3">The sequence shown here is derived from an EMBL/GenBank/DDBJ whole genome shotgun (WGS) entry which is preliminary data.</text>
</comment>
<proteinExistence type="predicted"/>
<dbReference type="InterPro" id="IPR050300">
    <property type="entry name" value="GDXG_lipolytic_enzyme"/>
</dbReference>
<protein>
    <submittedName>
        <fullName evidence="3">Alpha/beta hydrolase</fullName>
    </submittedName>
</protein>
<dbReference type="RefSeq" id="WP_330154500.1">
    <property type="nucleotide sequence ID" value="NZ_JAUZMZ010000244.1"/>
</dbReference>
<dbReference type="InterPro" id="IPR013094">
    <property type="entry name" value="AB_hydrolase_3"/>
</dbReference>
<dbReference type="PANTHER" id="PTHR48081:SF8">
    <property type="entry name" value="ALPHA_BETA HYDROLASE FOLD-3 DOMAIN-CONTAINING PROTEIN-RELATED"/>
    <property type="match status" value="1"/>
</dbReference>